<dbReference type="GO" id="GO:0006281">
    <property type="term" value="P:DNA repair"/>
    <property type="evidence" value="ECO:0007669"/>
    <property type="project" value="UniProtKB-ARBA"/>
</dbReference>
<dbReference type="GO" id="GO:0017108">
    <property type="term" value="F:5'-flap endonuclease activity"/>
    <property type="evidence" value="ECO:0007669"/>
    <property type="project" value="TreeGrafter"/>
</dbReference>
<dbReference type="Pfam" id="PF00867">
    <property type="entry name" value="XPG_I"/>
    <property type="match status" value="1"/>
</dbReference>
<dbReference type="EMBL" id="CACVBS010000035">
    <property type="protein sequence ID" value="CAA7261934.1"/>
    <property type="molecule type" value="Genomic_DNA"/>
</dbReference>
<proteinExistence type="predicted"/>
<evidence type="ECO:0008006" key="8">
    <source>
        <dbReference type="Google" id="ProtNLM"/>
    </source>
</evidence>
<evidence type="ECO:0000259" key="5">
    <source>
        <dbReference type="SMART" id="SM00485"/>
    </source>
</evidence>
<keyword evidence="1" id="KW-0540">Nuclease</keyword>
<feature type="region of interest" description="Disordered" evidence="3">
    <location>
        <begin position="619"/>
        <end position="743"/>
    </location>
</feature>
<dbReference type="SUPFAM" id="SSF88723">
    <property type="entry name" value="PIN domain-like"/>
    <property type="match status" value="1"/>
</dbReference>
<dbReference type="SMART" id="SM00485">
    <property type="entry name" value="XPGN"/>
    <property type="match status" value="1"/>
</dbReference>
<dbReference type="GO" id="GO:0008821">
    <property type="term" value="F:crossover junction DNA endonuclease activity"/>
    <property type="evidence" value="ECO:0007669"/>
    <property type="project" value="InterPro"/>
</dbReference>
<dbReference type="PANTHER" id="PTHR11081:SF75">
    <property type="entry name" value="ENDONUCLEASE, PUTATIVE (AFU_ORTHOLOGUE AFUA_3G13260)-RELATED"/>
    <property type="match status" value="1"/>
</dbReference>
<evidence type="ECO:0000256" key="3">
    <source>
        <dbReference type="SAM" id="MobiDB-lite"/>
    </source>
</evidence>
<feature type="compositionally biased region" description="Pro residues" evidence="3">
    <location>
        <begin position="699"/>
        <end position="710"/>
    </location>
</feature>
<feature type="region of interest" description="Disordered" evidence="3">
    <location>
        <begin position="479"/>
        <end position="516"/>
    </location>
</feature>
<accession>A0A8S0W4D5</accession>
<feature type="region of interest" description="Disordered" evidence="3">
    <location>
        <begin position="838"/>
        <end position="923"/>
    </location>
</feature>
<dbReference type="InterPro" id="IPR029060">
    <property type="entry name" value="PIN-like_dom_sf"/>
</dbReference>
<dbReference type="CDD" id="cd09870">
    <property type="entry name" value="PIN_YEN1"/>
    <property type="match status" value="1"/>
</dbReference>
<feature type="domain" description="XPG N-terminal" evidence="5">
    <location>
        <begin position="1"/>
        <end position="106"/>
    </location>
</feature>
<dbReference type="PRINTS" id="PR00853">
    <property type="entry name" value="XPGRADSUPER"/>
</dbReference>
<dbReference type="InterPro" id="IPR006084">
    <property type="entry name" value="XPG/Rad2"/>
</dbReference>
<comment type="caution">
    <text evidence="6">The sequence shown here is derived from an EMBL/GenBank/DDBJ whole genome shotgun (WGS) entry which is preliminary data.</text>
</comment>
<dbReference type="CDD" id="cd09906">
    <property type="entry name" value="H3TH_YEN1"/>
    <property type="match status" value="1"/>
</dbReference>
<protein>
    <recommendedName>
        <fullName evidence="8">XPG-I domain-containing protein</fullName>
    </recommendedName>
</protein>
<feature type="compositionally biased region" description="Low complexity" evidence="3">
    <location>
        <begin position="911"/>
        <end position="923"/>
    </location>
</feature>
<name>A0A8S0W4D5_CYCAE</name>
<feature type="compositionally biased region" description="Polar residues" evidence="3">
    <location>
        <begin position="376"/>
        <end position="386"/>
    </location>
</feature>
<dbReference type="AlphaFoldDB" id="A0A8S0W4D5"/>
<feature type="compositionally biased region" description="Polar residues" evidence="3">
    <location>
        <begin position="806"/>
        <end position="821"/>
    </location>
</feature>
<gene>
    <name evidence="6" type="ORF">AAE3_LOCUS4522</name>
</gene>
<keyword evidence="7" id="KW-1185">Reference proteome</keyword>
<dbReference type="Gene3D" id="3.40.50.1010">
    <property type="entry name" value="5'-nuclease"/>
    <property type="match status" value="2"/>
</dbReference>
<dbReference type="OrthoDB" id="2959108at2759"/>
<dbReference type="InterPro" id="IPR041177">
    <property type="entry name" value="GEN1_C"/>
</dbReference>
<organism evidence="6 7">
    <name type="scientific">Cyclocybe aegerita</name>
    <name type="common">Black poplar mushroom</name>
    <name type="synonym">Agrocybe aegerita</name>
    <dbReference type="NCBI Taxonomy" id="1973307"/>
    <lineage>
        <taxon>Eukaryota</taxon>
        <taxon>Fungi</taxon>
        <taxon>Dikarya</taxon>
        <taxon>Basidiomycota</taxon>
        <taxon>Agaricomycotina</taxon>
        <taxon>Agaricomycetes</taxon>
        <taxon>Agaricomycetidae</taxon>
        <taxon>Agaricales</taxon>
        <taxon>Agaricineae</taxon>
        <taxon>Bolbitiaceae</taxon>
        <taxon>Cyclocybe</taxon>
    </lineage>
</organism>
<feature type="region of interest" description="Disordered" evidence="3">
    <location>
        <begin position="539"/>
        <end position="583"/>
    </location>
</feature>
<feature type="compositionally biased region" description="Low complexity" evidence="3">
    <location>
        <begin position="791"/>
        <end position="801"/>
    </location>
</feature>
<feature type="compositionally biased region" description="Basic residues" evidence="3">
    <location>
        <begin position="564"/>
        <end position="580"/>
    </location>
</feature>
<feature type="region of interest" description="Disordered" evidence="3">
    <location>
        <begin position="773"/>
        <end position="821"/>
    </location>
</feature>
<evidence type="ECO:0000256" key="2">
    <source>
        <dbReference type="ARBA" id="ARBA00022801"/>
    </source>
</evidence>
<feature type="compositionally biased region" description="Polar residues" evidence="3">
    <location>
        <begin position="773"/>
        <end position="790"/>
    </location>
</feature>
<feature type="domain" description="XPG-I" evidence="4">
    <location>
        <begin position="113"/>
        <end position="193"/>
    </location>
</feature>
<keyword evidence="2" id="KW-0378">Hydrolase</keyword>
<dbReference type="Pfam" id="PF00752">
    <property type="entry name" value="XPG_N"/>
    <property type="match status" value="1"/>
</dbReference>
<dbReference type="SMART" id="SM00484">
    <property type="entry name" value="XPGI"/>
    <property type="match status" value="1"/>
</dbReference>
<dbReference type="SUPFAM" id="SSF47807">
    <property type="entry name" value="5' to 3' exonuclease, C-terminal subdomain"/>
    <property type="match status" value="1"/>
</dbReference>
<dbReference type="InterPro" id="IPR037316">
    <property type="entry name" value="Yen1_H3TH"/>
</dbReference>
<dbReference type="Proteomes" id="UP000467700">
    <property type="component" value="Unassembled WGS sequence"/>
</dbReference>
<dbReference type="Pfam" id="PF18380">
    <property type="entry name" value="GEN1_C"/>
    <property type="match status" value="1"/>
</dbReference>
<feature type="compositionally biased region" description="Acidic residues" evidence="3">
    <location>
        <begin position="483"/>
        <end position="500"/>
    </location>
</feature>
<sequence length="958" mass="105492">MGVAGLWDILKPAGKVRSLTDLAIQEGFKANPDGKRGFRLGIDASIWFFHAEYGREGENPVLRTLFFRCATLMKTTFLPIFVFDGPKRPDIKRGKKINRTSHKLIPGMKQIVEAFGFEWRMAPGEAEAELAYLNRIGIIDGILSDDVDNFLFGAATVIRNSSNTLSGNRANPILNSVGKDDKNHTRIFRMEDITNHPNVRLTRGGVILIGLMSGGDYQQGGLMRFGITTAHGLAKCGFGDSLFEAAMNLDRECLEDFLVAWRHEVRQELRTNSKNEIGRKQSALAKSIPEDFPDIDILLSYVRPITSESMGRENNNIKLTWSKEPDLAKLAATCEFYFEWGYKEAIIKRFRTVIWPSIVLRILRRAVLDRDEGITPNRNQSATTNPPTTPRKKGKEQEECGTPSKMITKHFSSLGLATPSKVYISGSESEDEDEETENLILKIHSAREHPSTDGLLEYRLEIAPKQLVRLAELGIQGLRAPEGPDEWASDDGEDDGDDEEGGKKKGKKPPVDPEEHLRLWMPACMVHIVEPRLVKEYEDAEEAKVAKKAKKGTRAAANKGQDKGKKKAPAGKKAPPKIKTKTPVVVEDEEDVFSAPVAERPKAKKTATKAKAKTIVKEPEYPPLYDEDEEQNHDSFFGQPIKPPAPAKKAISSLFQDLPELSDDEMPESILDLGRPRKPVHLKPTQPAYEEVEDSSEDNPPPVQSRPPGPQMREIQQVPPNSISSPGPKPRTGIKDLTKRKTASMAATTGLKSFFSVAHSSAVFNDKQTKLTARSVSVSQATHIPTSQEASSRSSSSSSSSKNNRHAGSSNSAWSGSTTLAPVSDDEEYDIGLWDKNGKVAPSVTLSPSKRRARNGSFSGSELKKSPRKKASQTSPQGNRRPVSPIQFMTTKKFNKVIEISTDSDDDSDDSPPSRIVPAKSLPPLLAARARAASSQRSASTAAKSPIAYIPADIIDLT</sequence>
<feature type="region of interest" description="Disordered" evidence="3">
    <location>
        <begin position="374"/>
        <end position="402"/>
    </location>
</feature>
<dbReference type="InterPro" id="IPR006086">
    <property type="entry name" value="XPG-I_dom"/>
</dbReference>
<evidence type="ECO:0000313" key="7">
    <source>
        <dbReference type="Proteomes" id="UP000467700"/>
    </source>
</evidence>
<evidence type="ECO:0000313" key="6">
    <source>
        <dbReference type="EMBL" id="CAA7261934.1"/>
    </source>
</evidence>
<evidence type="ECO:0000259" key="4">
    <source>
        <dbReference type="SMART" id="SM00484"/>
    </source>
</evidence>
<dbReference type="InterPro" id="IPR006085">
    <property type="entry name" value="XPG_DNA_repair_N"/>
</dbReference>
<dbReference type="InterPro" id="IPR036279">
    <property type="entry name" value="5-3_exonuclease_C_sf"/>
</dbReference>
<reference evidence="6 7" key="1">
    <citation type="submission" date="2020-01" db="EMBL/GenBank/DDBJ databases">
        <authorList>
            <person name="Gupta K D."/>
        </authorList>
    </citation>
    <scope>NUCLEOTIDE SEQUENCE [LARGE SCALE GENOMIC DNA]</scope>
</reference>
<dbReference type="PANTHER" id="PTHR11081">
    <property type="entry name" value="FLAP ENDONUCLEASE FAMILY MEMBER"/>
    <property type="match status" value="1"/>
</dbReference>
<evidence type="ECO:0000256" key="1">
    <source>
        <dbReference type="ARBA" id="ARBA00022722"/>
    </source>
</evidence>